<organism evidence="2 3">
    <name type="scientific">Gymnopilus dilepis</name>
    <dbReference type="NCBI Taxonomy" id="231916"/>
    <lineage>
        <taxon>Eukaryota</taxon>
        <taxon>Fungi</taxon>
        <taxon>Dikarya</taxon>
        <taxon>Basidiomycota</taxon>
        <taxon>Agaricomycotina</taxon>
        <taxon>Agaricomycetes</taxon>
        <taxon>Agaricomycetidae</taxon>
        <taxon>Agaricales</taxon>
        <taxon>Agaricineae</taxon>
        <taxon>Hymenogastraceae</taxon>
        <taxon>Gymnopilus</taxon>
    </lineage>
</organism>
<sequence length="164" mass="18190">MADVFSYSIVPGMAYQTAFRIKEGFLLLAAQASLGVACSISAFKVPDLARYHLLIPYVDAWQVLAVAADGCITRTGQEREIRNSISFLFILMTLYTGGDGVIRRLIRSSVETAAIGALFCIMDLITFTGLLRTNFHVIFAFPMGRIYTSVRSTHHLSHELKVHD</sequence>
<evidence type="ECO:0000256" key="1">
    <source>
        <dbReference type="SAM" id="Phobius"/>
    </source>
</evidence>
<keyword evidence="1" id="KW-1133">Transmembrane helix</keyword>
<keyword evidence="3" id="KW-1185">Reference proteome</keyword>
<evidence type="ECO:0000313" key="3">
    <source>
        <dbReference type="Proteomes" id="UP000284706"/>
    </source>
</evidence>
<comment type="caution">
    <text evidence="2">The sequence shown here is derived from an EMBL/GenBank/DDBJ whole genome shotgun (WGS) entry which is preliminary data.</text>
</comment>
<reference evidence="2 3" key="1">
    <citation type="journal article" date="2018" name="Evol. Lett.">
        <title>Horizontal gene cluster transfer increased hallucinogenic mushroom diversity.</title>
        <authorList>
            <person name="Reynolds H.T."/>
            <person name="Vijayakumar V."/>
            <person name="Gluck-Thaler E."/>
            <person name="Korotkin H.B."/>
            <person name="Matheny P.B."/>
            <person name="Slot J.C."/>
        </authorList>
    </citation>
    <scope>NUCLEOTIDE SEQUENCE [LARGE SCALE GENOMIC DNA]</scope>
    <source>
        <strain evidence="2 3">SRW20</strain>
    </source>
</reference>
<feature type="transmembrane region" description="Helical" evidence="1">
    <location>
        <begin position="84"/>
        <end position="106"/>
    </location>
</feature>
<gene>
    <name evidence="2" type="ORF">CVT26_010226</name>
</gene>
<dbReference type="EMBL" id="NHYE01001333">
    <property type="protein sequence ID" value="PPQ96742.1"/>
    <property type="molecule type" value="Genomic_DNA"/>
</dbReference>
<protein>
    <submittedName>
        <fullName evidence="2">Uncharacterized protein</fullName>
    </submittedName>
</protein>
<feature type="transmembrane region" description="Helical" evidence="1">
    <location>
        <begin position="112"/>
        <end position="131"/>
    </location>
</feature>
<dbReference type="Proteomes" id="UP000284706">
    <property type="component" value="Unassembled WGS sequence"/>
</dbReference>
<dbReference type="InParanoid" id="A0A409Y160"/>
<accession>A0A409Y160</accession>
<keyword evidence="1" id="KW-0472">Membrane</keyword>
<dbReference type="STRING" id="231916.A0A409Y160"/>
<keyword evidence="1" id="KW-0812">Transmembrane</keyword>
<name>A0A409Y160_9AGAR</name>
<evidence type="ECO:0000313" key="2">
    <source>
        <dbReference type="EMBL" id="PPQ96742.1"/>
    </source>
</evidence>
<dbReference type="AlphaFoldDB" id="A0A409Y160"/>
<dbReference type="OrthoDB" id="2562493at2759"/>
<proteinExistence type="predicted"/>